<dbReference type="Proteomes" id="UP000266313">
    <property type="component" value="Chromosome"/>
</dbReference>
<dbReference type="InterPro" id="IPR045406">
    <property type="entry name" value="DUF6513"/>
</dbReference>
<dbReference type="GO" id="GO:0042558">
    <property type="term" value="P:pteridine-containing compound metabolic process"/>
    <property type="evidence" value="ECO:0007669"/>
    <property type="project" value="InterPro"/>
</dbReference>
<evidence type="ECO:0000313" key="4">
    <source>
        <dbReference type="Proteomes" id="UP000266313"/>
    </source>
</evidence>
<evidence type="ECO:0000256" key="1">
    <source>
        <dbReference type="SAM" id="MobiDB-lite"/>
    </source>
</evidence>
<dbReference type="AlphaFoldDB" id="A0A250KWI6"/>
<accession>A0A250KWI6</accession>
<feature type="domain" description="Pterin-binding" evidence="2">
    <location>
        <begin position="93"/>
        <end position="325"/>
    </location>
</feature>
<evidence type="ECO:0000313" key="3">
    <source>
        <dbReference type="EMBL" id="BBA35874.1"/>
    </source>
</evidence>
<dbReference type="EMBL" id="AP017928">
    <property type="protein sequence ID" value="BBA35874.1"/>
    <property type="molecule type" value="Genomic_DNA"/>
</dbReference>
<dbReference type="KEGG" id="mmai:sS8_3942"/>
<evidence type="ECO:0000259" key="2">
    <source>
        <dbReference type="PROSITE" id="PS50972"/>
    </source>
</evidence>
<keyword evidence="4" id="KW-1185">Reference proteome</keyword>
<dbReference type="OrthoDB" id="4029442at2"/>
<feature type="region of interest" description="Disordered" evidence="1">
    <location>
        <begin position="449"/>
        <end position="521"/>
    </location>
</feature>
<sequence length="521" mass="58045">MPEHILFLTGKLAEKQLRRTLEEMEPEFGYTVHQLGLTVAALMTADMIRRRLKDTFGADRVLVPGRCRGDLETLSKDMGIAIERGPEELHDLPEFFGKKKKKPDITRYELRIFAEIVDAPRMDIDGILRQARGYRKDGADVIDVGCLPETPFPHLEEAVGALKAEGFQVSVDSLENDDLLRGGTAGADYLLSLHEETLWIADQVPSTPILIPAKHGDLDSLDRAVQAMRAKGRAFIVDPILDPIHFGFTESLVRYHEVRRRHPDVEIMMGVGNLTELTHADTAGINATLLGICSELHIKQILATQVSKHARKAVREADLARRILFAARELNTLPKHIDDRLMALHERAPFPLSRDEIDEIYRRIKDPSYRIQISPEGMHIFNRDGFHTATDPFELYPKLGVETDGGHAFYLGVELARAQIAWQLGKRYSQDEPLQWGCHVEAAGPTIDPHAYKPAGSTLQKAPGVHDDSRSAVVESRRSKNDHPNPLQSQTVVPGAPGRSFPEGEGKEVPPGGASDTKDEE</sequence>
<dbReference type="InterPro" id="IPR000489">
    <property type="entry name" value="Pterin-binding_dom"/>
</dbReference>
<dbReference type="Pfam" id="PF20123">
    <property type="entry name" value="DUF6513"/>
    <property type="match status" value="1"/>
</dbReference>
<protein>
    <submittedName>
        <fullName evidence="3">Pterin-binding domain-containing protein</fullName>
    </submittedName>
</protein>
<reference evidence="3 4" key="1">
    <citation type="submission" date="2016-12" db="EMBL/GenBank/DDBJ databases">
        <title>Genome sequencing of Methylocaldum marinum.</title>
        <authorList>
            <person name="Takeuchi M."/>
            <person name="Kamagata Y."/>
            <person name="Hiraoka S."/>
            <person name="Oshima K."/>
            <person name="Hattori M."/>
            <person name="Iwasaki W."/>
        </authorList>
    </citation>
    <scope>NUCLEOTIDE SEQUENCE [LARGE SCALE GENOMIC DNA]</scope>
    <source>
        <strain evidence="3 4">S8</strain>
    </source>
</reference>
<name>A0A250KWI6_9GAMM</name>
<dbReference type="PROSITE" id="PS50972">
    <property type="entry name" value="PTERIN_BINDING"/>
    <property type="match status" value="1"/>
</dbReference>
<organism evidence="3 4">
    <name type="scientific">Methylocaldum marinum</name>
    <dbReference type="NCBI Taxonomy" id="1432792"/>
    <lineage>
        <taxon>Bacteria</taxon>
        <taxon>Pseudomonadati</taxon>
        <taxon>Pseudomonadota</taxon>
        <taxon>Gammaproteobacteria</taxon>
        <taxon>Methylococcales</taxon>
        <taxon>Methylococcaceae</taxon>
        <taxon>Methylocaldum</taxon>
    </lineage>
</organism>
<proteinExistence type="predicted"/>
<dbReference type="SUPFAM" id="SSF51717">
    <property type="entry name" value="Dihydropteroate synthetase-like"/>
    <property type="match status" value="1"/>
</dbReference>
<feature type="compositionally biased region" description="Basic and acidic residues" evidence="1">
    <location>
        <begin position="464"/>
        <end position="483"/>
    </location>
</feature>
<gene>
    <name evidence="3" type="ORF">sS8_3942</name>
</gene>
<dbReference type="InterPro" id="IPR011005">
    <property type="entry name" value="Dihydropteroate_synth-like_sf"/>
</dbReference>
<dbReference type="RefSeq" id="WP_119631148.1">
    <property type="nucleotide sequence ID" value="NZ_AP017928.1"/>
</dbReference>